<dbReference type="EMBL" id="CAKXZT010000183">
    <property type="protein sequence ID" value="CAH2409368.1"/>
    <property type="molecule type" value="Genomic_DNA"/>
</dbReference>
<accession>A0ABN8KGH4</accession>
<keyword evidence="2" id="KW-1185">Reference proteome</keyword>
<comment type="caution">
    <text evidence="1">The sequence shown here is derived from an EMBL/GenBank/DDBJ whole genome shotgun (WGS) entry which is preliminary data.</text>
</comment>
<evidence type="ECO:0000313" key="1">
    <source>
        <dbReference type="EMBL" id="CAH2409368.1"/>
    </source>
</evidence>
<reference evidence="1 2" key="1">
    <citation type="submission" date="2022-03" db="EMBL/GenBank/DDBJ databases">
        <authorList>
            <person name="Brunel B."/>
        </authorList>
    </citation>
    <scope>NUCLEOTIDE SEQUENCE [LARGE SCALE GENOMIC DNA]</scope>
    <source>
        <strain evidence="1">STM5069sample</strain>
    </source>
</reference>
<protein>
    <recommendedName>
        <fullName evidence="3">GNAT family N-acetyltransferase</fullName>
    </recommendedName>
</protein>
<sequence>MGGRFLTFKIDRQDLPLFEAYAASTLRRMAPSDTGLLDSYFKGCAPHVRRTLSSNPVAQYAALATKDPQAGDVGLAVVRGRLCAAICTGQGWFSRDDRGFVAAPLNAVWKAWRVA</sequence>
<evidence type="ECO:0008006" key="3">
    <source>
        <dbReference type="Google" id="ProtNLM"/>
    </source>
</evidence>
<dbReference type="Proteomes" id="UP001153050">
    <property type="component" value="Unassembled WGS sequence"/>
</dbReference>
<name>A0ABN8KGH4_9HYPH</name>
<gene>
    <name evidence="1" type="ORF">MES5069_830015</name>
</gene>
<proteinExistence type="predicted"/>
<evidence type="ECO:0000313" key="2">
    <source>
        <dbReference type="Proteomes" id="UP001153050"/>
    </source>
</evidence>
<organism evidence="1 2">
    <name type="scientific">Mesorhizobium escarrei</name>
    <dbReference type="NCBI Taxonomy" id="666018"/>
    <lineage>
        <taxon>Bacteria</taxon>
        <taxon>Pseudomonadati</taxon>
        <taxon>Pseudomonadota</taxon>
        <taxon>Alphaproteobacteria</taxon>
        <taxon>Hyphomicrobiales</taxon>
        <taxon>Phyllobacteriaceae</taxon>
        <taxon>Mesorhizobium</taxon>
    </lineage>
</organism>